<dbReference type="EMBL" id="LXQA010700769">
    <property type="protein sequence ID" value="MCI66713.1"/>
    <property type="molecule type" value="Genomic_DNA"/>
</dbReference>
<dbReference type="AlphaFoldDB" id="A0A392TZU4"/>
<accession>A0A392TZU4</accession>
<proteinExistence type="predicted"/>
<feature type="domain" description="Retrotransposon gag" evidence="1">
    <location>
        <begin position="3"/>
        <end position="68"/>
    </location>
</feature>
<name>A0A392TZU4_9FABA</name>
<evidence type="ECO:0000259" key="1">
    <source>
        <dbReference type="Pfam" id="PF03732"/>
    </source>
</evidence>
<dbReference type="Proteomes" id="UP000265520">
    <property type="component" value="Unassembled WGS sequence"/>
</dbReference>
<protein>
    <recommendedName>
        <fullName evidence="1">Retrotransposon gag domain-containing protein</fullName>
    </recommendedName>
</protein>
<dbReference type="Pfam" id="PF03732">
    <property type="entry name" value="Retrotrans_gag"/>
    <property type="match status" value="1"/>
</dbReference>
<evidence type="ECO:0000313" key="3">
    <source>
        <dbReference type="Proteomes" id="UP000265520"/>
    </source>
</evidence>
<feature type="non-terminal residue" evidence="2">
    <location>
        <position position="69"/>
    </location>
</feature>
<feature type="non-terminal residue" evidence="2">
    <location>
        <position position="1"/>
    </location>
</feature>
<sequence>AVMVALEGKALSWFQWWETCHSDIGWEDFKLAILERFQTSATLNPFAALLALKQEETVEEYVEQFEKFA</sequence>
<reference evidence="2 3" key="1">
    <citation type="journal article" date="2018" name="Front. Plant Sci.">
        <title>Red Clover (Trifolium pratense) and Zigzag Clover (T. medium) - A Picture of Genomic Similarities and Differences.</title>
        <authorList>
            <person name="Dluhosova J."/>
            <person name="Istvanek J."/>
            <person name="Nedelnik J."/>
            <person name="Repkova J."/>
        </authorList>
    </citation>
    <scope>NUCLEOTIDE SEQUENCE [LARGE SCALE GENOMIC DNA]</scope>
    <source>
        <strain evidence="3">cv. 10/8</strain>
        <tissue evidence="2">Leaf</tissue>
    </source>
</reference>
<dbReference type="InterPro" id="IPR005162">
    <property type="entry name" value="Retrotrans_gag_dom"/>
</dbReference>
<evidence type="ECO:0000313" key="2">
    <source>
        <dbReference type="EMBL" id="MCI66713.1"/>
    </source>
</evidence>
<organism evidence="2 3">
    <name type="scientific">Trifolium medium</name>
    <dbReference type="NCBI Taxonomy" id="97028"/>
    <lineage>
        <taxon>Eukaryota</taxon>
        <taxon>Viridiplantae</taxon>
        <taxon>Streptophyta</taxon>
        <taxon>Embryophyta</taxon>
        <taxon>Tracheophyta</taxon>
        <taxon>Spermatophyta</taxon>
        <taxon>Magnoliopsida</taxon>
        <taxon>eudicotyledons</taxon>
        <taxon>Gunneridae</taxon>
        <taxon>Pentapetalae</taxon>
        <taxon>rosids</taxon>
        <taxon>fabids</taxon>
        <taxon>Fabales</taxon>
        <taxon>Fabaceae</taxon>
        <taxon>Papilionoideae</taxon>
        <taxon>50 kb inversion clade</taxon>
        <taxon>NPAAA clade</taxon>
        <taxon>Hologalegina</taxon>
        <taxon>IRL clade</taxon>
        <taxon>Trifolieae</taxon>
        <taxon>Trifolium</taxon>
    </lineage>
</organism>
<keyword evidence="3" id="KW-1185">Reference proteome</keyword>
<comment type="caution">
    <text evidence="2">The sequence shown here is derived from an EMBL/GenBank/DDBJ whole genome shotgun (WGS) entry which is preliminary data.</text>
</comment>